<feature type="transmembrane region" description="Helical" evidence="4">
    <location>
        <begin position="122"/>
        <end position="142"/>
    </location>
</feature>
<gene>
    <name evidence="6" type="ORF">GSY63_01915</name>
</gene>
<evidence type="ECO:0000256" key="4">
    <source>
        <dbReference type="SAM" id="Phobius"/>
    </source>
</evidence>
<keyword evidence="4" id="KW-1133">Transmembrane helix</keyword>
<organism evidence="6 7">
    <name type="scientific">Mucilaginibacter agri</name>
    <dbReference type="NCBI Taxonomy" id="2695265"/>
    <lineage>
        <taxon>Bacteria</taxon>
        <taxon>Pseudomonadati</taxon>
        <taxon>Bacteroidota</taxon>
        <taxon>Sphingobacteriia</taxon>
        <taxon>Sphingobacteriales</taxon>
        <taxon>Sphingobacteriaceae</taxon>
        <taxon>Mucilaginibacter</taxon>
    </lineage>
</organism>
<evidence type="ECO:0000256" key="3">
    <source>
        <dbReference type="ARBA" id="ARBA00023163"/>
    </source>
</evidence>
<dbReference type="PANTHER" id="PTHR43280">
    <property type="entry name" value="ARAC-FAMILY TRANSCRIPTIONAL REGULATOR"/>
    <property type="match status" value="1"/>
</dbReference>
<dbReference type="PROSITE" id="PS00041">
    <property type="entry name" value="HTH_ARAC_FAMILY_1"/>
    <property type="match status" value="1"/>
</dbReference>
<dbReference type="SMART" id="SM00342">
    <property type="entry name" value="HTH_ARAC"/>
    <property type="match status" value="1"/>
</dbReference>
<keyword evidence="4" id="KW-0472">Membrane</keyword>
<dbReference type="PROSITE" id="PS01124">
    <property type="entry name" value="HTH_ARAC_FAMILY_2"/>
    <property type="match status" value="1"/>
</dbReference>
<dbReference type="InterPro" id="IPR009057">
    <property type="entry name" value="Homeodomain-like_sf"/>
</dbReference>
<accession>A0A966DSC9</accession>
<name>A0A966DSC9_9SPHI</name>
<keyword evidence="2" id="KW-0238">DNA-binding</keyword>
<dbReference type="EMBL" id="WWEO01000035">
    <property type="protein sequence ID" value="NCD68107.1"/>
    <property type="molecule type" value="Genomic_DNA"/>
</dbReference>
<evidence type="ECO:0000256" key="2">
    <source>
        <dbReference type="ARBA" id="ARBA00023125"/>
    </source>
</evidence>
<dbReference type="PANTHER" id="PTHR43280:SF29">
    <property type="entry name" value="ARAC-FAMILY TRANSCRIPTIONAL REGULATOR"/>
    <property type="match status" value="1"/>
</dbReference>
<dbReference type="Pfam" id="PF12833">
    <property type="entry name" value="HTH_18"/>
    <property type="match status" value="1"/>
</dbReference>
<dbReference type="InterPro" id="IPR018060">
    <property type="entry name" value="HTH_AraC"/>
</dbReference>
<feature type="domain" description="HTH araC/xylS-type" evidence="5">
    <location>
        <begin position="188"/>
        <end position="296"/>
    </location>
</feature>
<dbReference type="Proteomes" id="UP000638732">
    <property type="component" value="Unassembled WGS sequence"/>
</dbReference>
<dbReference type="GO" id="GO:0003700">
    <property type="term" value="F:DNA-binding transcription factor activity"/>
    <property type="evidence" value="ECO:0007669"/>
    <property type="project" value="InterPro"/>
</dbReference>
<proteinExistence type="predicted"/>
<dbReference type="Gene3D" id="1.10.10.60">
    <property type="entry name" value="Homeodomain-like"/>
    <property type="match status" value="1"/>
</dbReference>
<sequence>MPFVIVILVLTNISLRDPGAIQRALADSSINWFVDSSQAGWYYGLSIAKSVLWLFYTFLQSMCIINFERRRHATPSRYNYRLINWLKIFNITLIVLFSSLLIQRFIDITFISLDFVSDTTMSFILLLTLGFLVANPHILYSLEHVGLNLTIEPHAETEYVYPKIAKQPKNEEEKIILVKQLFTTKKKEEYLLILDDVLTQSRPYLNKGITVKDLSELTGIPAHHLSSLISSEFNLHFQDFINLRRIEYLKSNINDIGWRQLTLEGICWEIGFTSRTTFFRAFIKFTGLSPSEYFNNLKKNRPKAS</sequence>
<evidence type="ECO:0000256" key="1">
    <source>
        <dbReference type="ARBA" id="ARBA00023015"/>
    </source>
</evidence>
<keyword evidence="3" id="KW-0804">Transcription</keyword>
<evidence type="ECO:0000259" key="5">
    <source>
        <dbReference type="PROSITE" id="PS01124"/>
    </source>
</evidence>
<keyword evidence="1" id="KW-0805">Transcription regulation</keyword>
<feature type="transmembrane region" description="Helical" evidence="4">
    <location>
        <begin position="80"/>
        <end position="102"/>
    </location>
</feature>
<protein>
    <submittedName>
        <fullName evidence="6">Helix-turn-helix domain-containing protein</fullName>
    </submittedName>
</protein>
<evidence type="ECO:0000313" key="7">
    <source>
        <dbReference type="Proteomes" id="UP000638732"/>
    </source>
</evidence>
<keyword evidence="7" id="KW-1185">Reference proteome</keyword>
<keyword evidence="4" id="KW-0812">Transmembrane</keyword>
<dbReference type="GO" id="GO:0043565">
    <property type="term" value="F:sequence-specific DNA binding"/>
    <property type="evidence" value="ECO:0007669"/>
    <property type="project" value="InterPro"/>
</dbReference>
<reference evidence="6" key="2">
    <citation type="submission" date="2020-10" db="EMBL/GenBank/DDBJ databases">
        <title>Mucilaginibacter sp. nov., isolated from soil.</title>
        <authorList>
            <person name="Jeon C.O."/>
        </authorList>
    </citation>
    <scope>NUCLEOTIDE SEQUENCE</scope>
    <source>
        <strain evidence="6">R11</strain>
    </source>
</reference>
<dbReference type="InterPro" id="IPR018062">
    <property type="entry name" value="HTH_AraC-typ_CS"/>
</dbReference>
<reference evidence="6" key="1">
    <citation type="submission" date="2020-01" db="EMBL/GenBank/DDBJ databases">
        <authorList>
            <person name="Seo Y.L."/>
        </authorList>
    </citation>
    <scope>NUCLEOTIDE SEQUENCE</scope>
    <source>
        <strain evidence="6">R11</strain>
    </source>
</reference>
<dbReference type="AlphaFoldDB" id="A0A966DSC9"/>
<dbReference type="SUPFAM" id="SSF46689">
    <property type="entry name" value="Homeodomain-like"/>
    <property type="match status" value="1"/>
</dbReference>
<feature type="transmembrane region" description="Helical" evidence="4">
    <location>
        <begin position="40"/>
        <end position="59"/>
    </location>
</feature>
<evidence type="ECO:0000313" key="6">
    <source>
        <dbReference type="EMBL" id="NCD68107.1"/>
    </source>
</evidence>
<comment type="caution">
    <text evidence="6">The sequence shown here is derived from an EMBL/GenBank/DDBJ whole genome shotgun (WGS) entry which is preliminary data.</text>
</comment>